<dbReference type="GO" id="GO:0008270">
    <property type="term" value="F:zinc ion binding"/>
    <property type="evidence" value="ECO:0007669"/>
    <property type="project" value="UniProtKB-KW"/>
</dbReference>
<evidence type="ECO:0000259" key="11">
    <source>
        <dbReference type="PROSITE" id="PS50089"/>
    </source>
</evidence>
<evidence type="ECO:0000256" key="8">
    <source>
        <dbReference type="ARBA" id="ARBA00022833"/>
    </source>
</evidence>
<gene>
    <name evidence="12" type="ORF">SAY87_021567</name>
</gene>
<accession>A0AAN7JS54</accession>
<dbReference type="InterPro" id="IPR045191">
    <property type="entry name" value="MBR1/2-like"/>
</dbReference>
<feature type="compositionally biased region" description="Polar residues" evidence="10">
    <location>
        <begin position="497"/>
        <end position="506"/>
    </location>
</feature>
<reference evidence="12 13" key="1">
    <citation type="journal article" date="2023" name="Hortic Res">
        <title>Pangenome of water caltrop reveals structural variations and asymmetric subgenome divergence after allopolyploidization.</title>
        <authorList>
            <person name="Zhang X."/>
            <person name="Chen Y."/>
            <person name="Wang L."/>
            <person name="Yuan Y."/>
            <person name="Fang M."/>
            <person name="Shi L."/>
            <person name="Lu R."/>
            <person name="Comes H.P."/>
            <person name="Ma Y."/>
            <person name="Chen Y."/>
            <person name="Huang G."/>
            <person name="Zhou Y."/>
            <person name="Zheng Z."/>
            <person name="Qiu Y."/>
        </authorList>
    </citation>
    <scope>NUCLEOTIDE SEQUENCE [LARGE SCALE GENOMIC DNA]</scope>
    <source>
        <tissue evidence="12">Roots</tissue>
    </source>
</reference>
<feature type="region of interest" description="Disordered" evidence="10">
    <location>
        <begin position="491"/>
        <end position="531"/>
    </location>
</feature>
<dbReference type="PANTHER" id="PTHR22937:SF224">
    <property type="entry name" value="E3 UBIQUITIN-PROTEIN LIGASE MBR1-RELATED"/>
    <property type="match status" value="1"/>
</dbReference>
<dbReference type="SUPFAM" id="SSF57850">
    <property type="entry name" value="RING/U-box"/>
    <property type="match status" value="1"/>
</dbReference>
<evidence type="ECO:0000256" key="7">
    <source>
        <dbReference type="ARBA" id="ARBA00022786"/>
    </source>
</evidence>
<dbReference type="Gene3D" id="3.30.40.10">
    <property type="entry name" value="Zinc/RING finger domain, C3HC4 (zinc finger)"/>
    <property type="match status" value="1"/>
</dbReference>
<evidence type="ECO:0000256" key="3">
    <source>
        <dbReference type="ARBA" id="ARBA00012483"/>
    </source>
</evidence>
<evidence type="ECO:0000256" key="5">
    <source>
        <dbReference type="ARBA" id="ARBA00022723"/>
    </source>
</evidence>
<evidence type="ECO:0000256" key="1">
    <source>
        <dbReference type="ARBA" id="ARBA00000900"/>
    </source>
</evidence>
<evidence type="ECO:0000313" key="12">
    <source>
        <dbReference type="EMBL" id="KAK4752769.1"/>
    </source>
</evidence>
<evidence type="ECO:0000256" key="2">
    <source>
        <dbReference type="ARBA" id="ARBA00004906"/>
    </source>
</evidence>
<keyword evidence="8" id="KW-0862">Zinc</keyword>
<evidence type="ECO:0000256" key="6">
    <source>
        <dbReference type="ARBA" id="ARBA00022771"/>
    </source>
</evidence>
<evidence type="ECO:0000313" key="13">
    <source>
        <dbReference type="Proteomes" id="UP001345219"/>
    </source>
</evidence>
<dbReference type="FunFam" id="3.30.40.10:FF:000309">
    <property type="entry name" value="E3 ubiquitin-protein ligase MBR2"/>
    <property type="match status" value="1"/>
</dbReference>
<dbReference type="GO" id="GO:0010228">
    <property type="term" value="P:vegetative to reproductive phase transition of meristem"/>
    <property type="evidence" value="ECO:0007669"/>
    <property type="project" value="UniProtKB-ARBA"/>
</dbReference>
<evidence type="ECO:0000256" key="9">
    <source>
        <dbReference type="PROSITE-ProRule" id="PRU00175"/>
    </source>
</evidence>
<evidence type="ECO:0000256" key="10">
    <source>
        <dbReference type="SAM" id="MobiDB-lite"/>
    </source>
</evidence>
<feature type="region of interest" description="Disordered" evidence="10">
    <location>
        <begin position="222"/>
        <end position="245"/>
    </location>
</feature>
<keyword evidence="4" id="KW-0808">Transferase</keyword>
<proteinExistence type="predicted"/>
<dbReference type="SMART" id="SM00184">
    <property type="entry name" value="RING"/>
    <property type="match status" value="1"/>
</dbReference>
<dbReference type="Pfam" id="PF13639">
    <property type="entry name" value="zf-RING_2"/>
    <property type="match status" value="1"/>
</dbReference>
<keyword evidence="6 9" id="KW-0863">Zinc-finger</keyword>
<dbReference type="GO" id="GO:0061630">
    <property type="term" value="F:ubiquitin protein ligase activity"/>
    <property type="evidence" value="ECO:0007669"/>
    <property type="project" value="UniProtKB-EC"/>
</dbReference>
<dbReference type="EMBL" id="JAXIOK010000016">
    <property type="protein sequence ID" value="KAK4752769.1"/>
    <property type="molecule type" value="Genomic_DNA"/>
</dbReference>
<feature type="domain" description="RING-type" evidence="11">
    <location>
        <begin position="661"/>
        <end position="702"/>
    </location>
</feature>
<feature type="compositionally biased region" description="Polar residues" evidence="10">
    <location>
        <begin position="457"/>
        <end position="467"/>
    </location>
</feature>
<dbReference type="PANTHER" id="PTHR22937">
    <property type="entry name" value="E3 UBIQUITIN-PROTEIN LIGASE RNF165"/>
    <property type="match status" value="1"/>
</dbReference>
<protein>
    <recommendedName>
        <fullName evidence="3">RING-type E3 ubiquitin transferase</fullName>
        <ecNumber evidence="3">2.3.2.27</ecNumber>
    </recommendedName>
</protein>
<dbReference type="AlphaFoldDB" id="A0AAN7JS54"/>
<evidence type="ECO:0000256" key="4">
    <source>
        <dbReference type="ARBA" id="ARBA00022679"/>
    </source>
</evidence>
<feature type="compositionally biased region" description="Low complexity" evidence="10">
    <location>
        <begin position="440"/>
        <end position="456"/>
    </location>
</feature>
<comment type="catalytic activity">
    <reaction evidence="1">
        <text>S-ubiquitinyl-[E2 ubiquitin-conjugating enzyme]-L-cysteine + [acceptor protein]-L-lysine = [E2 ubiquitin-conjugating enzyme]-L-cysteine + N(6)-ubiquitinyl-[acceptor protein]-L-lysine.</text>
        <dbReference type="EC" id="2.3.2.27"/>
    </reaction>
</comment>
<feature type="compositionally biased region" description="Polar residues" evidence="10">
    <location>
        <begin position="322"/>
        <end position="339"/>
    </location>
</feature>
<name>A0AAN7JS54_9MYRT</name>
<dbReference type="Proteomes" id="UP001345219">
    <property type="component" value="Chromosome 16"/>
</dbReference>
<dbReference type="EC" id="2.3.2.27" evidence="3"/>
<keyword evidence="13" id="KW-1185">Reference proteome</keyword>
<dbReference type="GO" id="GO:0043161">
    <property type="term" value="P:proteasome-mediated ubiquitin-dependent protein catabolic process"/>
    <property type="evidence" value="ECO:0007669"/>
    <property type="project" value="UniProtKB-ARBA"/>
</dbReference>
<dbReference type="InterPro" id="IPR013083">
    <property type="entry name" value="Znf_RING/FYVE/PHD"/>
</dbReference>
<dbReference type="PROSITE" id="PS50089">
    <property type="entry name" value="ZF_RING_2"/>
    <property type="match status" value="1"/>
</dbReference>
<sequence>MQRQRGKMVLMPESFEIDRASSSSGAALDQQHWWDNVRGPPESHFPGFVHPINNSGIPFTSSVNHEQGSVSAWSMGEASSSTCPYRSSNSDYKVENEWPSTVGRHGIRIEDSFGMSSGGVLPLDDSIINPIFIQGSGSSSTSIVNSNGIYVDPSEENPSLMECYGSYKSSGAIDNQRPVQPTNLAHQFIPSGSNGFSLEESEVRLRGSLDNRRVPCKRKSFEGHAGQSFTGNPNCPRPMESSPWQGTPQYLSMTSGHANMEQSCPELCLDLVGGAIPQSFPNMESSGVPRRNFRLRVNSLVQNDSRPTSLSTALVAAAGNPAVTSAPQASSRAIGSNRTLELPPPTTLSGPAPDGQNPLLQVPIPAPGGHFVRWNRGLIIRNNTSTSGPIVADGASLNSHSRNILHQQPMLVPNLSSSSMRGLMNANNNCFPTNAPAAPPGSSISAAPPGSSSSAAQLSHRSSLQQANHHHPRYPRRLSEYVRRQLLSSIGPDLMGSQDNHNSYSSGRPLLPRDVLHSSAPGSARHGQSLSRSALWMERQGDNVIGSPYPVRTLAASSERQRRFATELRNVLELVRRGEGGFRVEDVMILDPSMFFGVANMHDRHRDMRLDVDNMSYEELLALEERIGNVCTGLNEETILSRMKQRKHSNIPKTQMEAEPCCICQEEYNEGEEIGTLECGHDFHRDCIKQWLMHKNLCPICKMAGLTI</sequence>
<comment type="pathway">
    <text evidence="2">Protein modification; protein ubiquitination.</text>
</comment>
<organism evidence="12 13">
    <name type="scientific">Trapa incisa</name>
    <dbReference type="NCBI Taxonomy" id="236973"/>
    <lineage>
        <taxon>Eukaryota</taxon>
        <taxon>Viridiplantae</taxon>
        <taxon>Streptophyta</taxon>
        <taxon>Embryophyta</taxon>
        <taxon>Tracheophyta</taxon>
        <taxon>Spermatophyta</taxon>
        <taxon>Magnoliopsida</taxon>
        <taxon>eudicotyledons</taxon>
        <taxon>Gunneridae</taxon>
        <taxon>Pentapetalae</taxon>
        <taxon>rosids</taxon>
        <taxon>malvids</taxon>
        <taxon>Myrtales</taxon>
        <taxon>Lythraceae</taxon>
        <taxon>Trapa</taxon>
    </lineage>
</organism>
<feature type="region of interest" description="Disordered" evidence="10">
    <location>
        <begin position="434"/>
        <end position="478"/>
    </location>
</feature>
<feature type="region of interest" description="Disordered" evidence="10">
    <location>
        <begin position="321"/>
        <end position="359"/>
    </location>
</feature>
<keyword evidence="7" id="KW-0833">Ubl conjugation pathway</keyword>
<comment type="caution">
    <text evidence="12">The sequence shown here is derived from an EMBL/GenBank/DDBJ whole genome shotgun (WGS) entry which is preliminary data.</text>
</comment>
<keyword evidence="5" id="KW-0479">Metal-binding</keyword>
<dbReference type="InterPro" id="IPR001841">
    <property type="entry name" value="Znf_RING"/>
</dbReference>